<keyword evidence="6" id="KW-1185">Reference proteome</keyword>
<name>A0AAV7JIA3_9METZ</name>
<evidence type="ECO:0000313" key="6">
    <source>
        <dbReference type="Proteomes" id="UP001165289"/>
    </source>
</evidence>
<proteinExistence type="predicted"/>
<evidence type="ECO:0000313" key="5">
    <source>
        <dbReference type="EMBL" id="KAI6648616.1"/>
    </source>
</evidence>
<evidence type="ECO:0000256" key="3">
    <source>
        <dbReference type="ARBA" id="ARBA00022833"/>
    </source>
</evidence>
<reference evidence="5 6" key="1">
    <citation type="journal article" date="2023" name="BMC Biol.">
        <title>The compact genome of the sponge Oopsacas minuta (Hexactinellida) is lacking key metazoan core genes.</title>
        <authorList>
            <person name="Santini S."/>
            <person name="Schenkelaars Q."/>
            <person name="Jourda C."/>
            <person name="Duchesne M."/>
            <person name="Belahbib H."/>
            <person name="Rocher C."/>
            <person name="Selva M."/>
            <person name="Riesgo A."/>
            <person name="Vervoort M."/>
            <person name="Leys S.P."/>
            <person name="Kodjabachian L."/>
            <person name="Le Bivic A."/>
            <person name="Borchiellini C."/>
            <person name="Claverie J.M."/>
            <person name="Renard E."/>
        </authorList>
    </citation>
    <scope>NUCLEOTIDE SEQUENCE [LARGE SCALE GENOMIC DNA]</scope>
    <source>
        <strain evidence="5">SPO-2</strain>
    </source>
</reference>
<feature type="domain" description="FLYWCH-type" evidence="4">
    <location>
        <begin position="12"/>
        <end position="67"/>
    </location>
</feature>
<gene>
    <name evidence="5" type="ORF">LOD99_7973</name>
</gene>
<dbReference type="AlphaFoldDB" id="A0AAV7JIA3"/>
<keyword evidence="2" id="KW-0863">Zinc-finger</keyword>
<comment type="caution">
    <text evidence="5">The sequence shown here is derived from an EMBL/GenBank/DDBJ whole genome shotgun (WGS) entry which is preliminary data.</text>
</comment>
<dbReference type="Gene3D" id="2.20.25.240">
    <property type="match status" value="1"/>
</dbReference>
<organism evidence="5 6">
    <name type="scientific">Oopsacas minuta</name>
    <dbReference type="NCBI Taxonomy" id="111878"/>
    <lineage>
        <taxon>Eukaryota</taxon>
        <taxon>Metazoa</taxon>
        <taxon>Porifera</taxon>
        <taxon>Hexactinellida</taxon>
        <taxon>Hexasterophora</taxon>
        <taxon>Lyssacinosida</taxon>
        <taxon>Leucopsacidae</taxon>
        <taxon>Oopsacas</taxon>
    </lineage>
</organism>
<keyword evidence="3" id="KW-0862">Zinc</keyword>
<protein>
    <recommendedName>
        <fullName evidence="4">FLYWCH-type domain-containing protein</fullName>
    </recommendedName>
</protein>
<keyword evidence="1" id="KW-0479">Metal-binding</keyword>
<sequence length="259" mass="29344">MIYSKVLLPADQNKQGRTKAVRRGYQYLTHRRVGEITHWQCKQRGECKSRVHTKETEIVKRTNEHLHVPDVQTTGCCEIKAGIKRKTRDTQDSSHHIIGEGMLTASEGTTGKLPKLNSLKRTIQRQRASALSVLVEPTALSELVLPAEYQWTAKGEQFLLYDSGEDDAYRFLIFGPQRNLGVLQQSKIWLADGTFKTVPPLFAQVYVVHGLRGGNDPMKTGHLLPSLFVLLPNKTEDTYRRMWEQIRLLCPLALDAPGL</sequence>
<dbReference type="EMBL" id="JAKMXF010000328">
    <property type="protein sequence ID" value="KAI6648616.1"/>
    <property type="molecule type" value="Genomic_DNA"/>
</dbReference>
<dbReference type="Proteomes" id="UP001165289">
    <property type="component" value="Unassembled WGS sequence"/>
</dbReference>
<evidence type="ECO:0000256" key="2">
    <source>
        <dbReference type="ARBA" id="ARBA00022771"/>
    </source>
</evidence>
<accession>A0AAV7JIA3</accession>
<dbReference type="InterPro" id="IPR007588">
    <property type="entry name" value="Znf_FLYWCH"/>
</dbReference>
<evidence type="ECO:0000259" key="4">
    <source>
        <dbReference type="Pfam" id="PF04500"/>
    </source>
</evidence>
<dbReference type="GO" id="GO:0008270">
    <property type="term" value="F:zinc ion binding"/>
    <property type="evidence" value="ECO:0007669"/>
    <property type="project" value="UniProtKB-KW"/>
</dbReference>
<evidence type="ECO:0000256" key="1">
    <source>
        <dbReference type="ARBA" id="ARBA00022723"/>
    </source>
</evidence>
<dbReference type="Pfam" id="PF04500">
    <property type="entry name" value="FLYWCH"/>
    <property type="match status" value="1"/>
</dbReference>